<dbReference type="eggNOG" id="COG1814">
    <property type="taxonomic scope" value="Bacteria"/>
</dbReference>
<dbReference type="STRING" id="582744.Msip34_2585"/>
<dbReference type="GO" id="GO:0005384">
    <property type="term" value="F:manganese ion transmembrane transporter activity"/>
    <property type="evidence" value="ECO:0007669"/>
    <property type="project" value="InterPro"/>
</dbReference>
<keyword evidence="4 5" id="KW-0472">Membrane</keyword>
<proteinExistence type="predicted"/>
<dbReference type="HOGENOM" id="CLU_038957_1_1_4"/>
<feature type="transmembrane region" description="Helical" evidence="5">
    <location>
        <begin position="324"/>
        <end position="343"/>
    </location>
</feature>
<dbReference type="Pfam" id="PF01988">
    <property type="entry name" value="VIT1"/>
    <property type="match status" value="1"/>
</dbReference>
<name>C6XB52_METGS</name>
<organism evidence="6 7">
    <name type="scientific">Methylovorus glucosotrophus (strain SIP3-4)</name>
    <dbReference type="NCBI Taxonomy" id="582744"/>
    <lineage>
        <taxon>Bacteria</taxon>
        <taxon>Pseudomonadati</taxon>
        <taxon>Pseudomonadota</taxon>
        <taxon>Betaproteobacteria</taxon>
        <taxon>Nitrosomonadales</taxon>
        <taxon>Methylophilaceae</taxon>
        <taxon>Methylovorus</taxon>
    </lineage>
</organism>
<evidence type="ECO:0000256" key="5">
    <source>
        <dbReference type="SAM" id="Phobius"/>
    </source>
</evidence>
<comment type="subcellular location">
    <subcellularLocation>
        <location evidence="1">Endomembrane system</location>
        <topology evidence="1">Multi-pass membrane protein</topology>
    </subcellularLocation>
</comment>
<dbReference type="GO" id="GO:0012505">
    <property type="term" value="C:endomembrane system"/>
    <property type="evidence" value="ECO:0007669"/>
    <property type="project" value="UniProtKB-SubCell"/>
</dbReference>
<evidence type="ECO:0000313" key="7">
    <source>
        <dbReference type="Proteomes" id="UP000002743"/>
    </source>
</evidence>
<evidence type="ECO:0000313" key="6">
    <source>
        <dbReference type="EMBL" id="ACT51822.1"/>
    </source>
</evidence>
<evidence type="ECO:0000256" key="2">
    <source>
        <dbReference type="ARBA" id="ARBA00022692"/>
    </source>
</evidence>
<evidence type="ECO:0000256" key="4">
    <source>
        <dbReference type="ARBA" id="ARBA00023136"/>
    </source>
</evidence>
<reference evidence="6 7" key="2">
    <citation type="journal article" date="2011" name="J. Bacteriol.">
        <title>Genomes of three methylotrophs from a single niche uncover genetic and metabolic divergence of Methylophilaceae.</title>
        <authorList>
            <person name="Lapidus A."/>
            <person name="Clum A."/>
            <person name="Labutti K."/>
            <person name="Kaluzhnaya M.G."/>
            <person name="Lim S."/>
            <person name="Beck D.A."/>
            <person name="Glavina Del Rio T."/>
            <person name="Nolan M."/>
            <person name="Mavromatis K."/>
            <person name="Huntemann M."/>
            <person name="Lucas S."/>
            <person name="Lidstrom M.E."/>
            <person name="Ivanova N."/>
            <person name="Chistoserdova L."/>
        </authorList>
    </citation>
    <scope>NUCLEOTIDE SEQUENCE [LARGE SCALE GENOMIC DNA]</scope>
    <source>
        <strain evidence="6 7">SIP3-4</strain>
    </source>
</reference>
<dbReference type="EMBL" id="CP001674">
    <property type="protein sequence ID" value="ACT51822.1"/>
    <property type="molecule type" value="Genomic_DNA"/>
</dbReference>
<dbReference type="GO" id="GO:0030026">
    <property type="term" value="P:intracellular manganese ion homeostasis"/>
    <property type="evidence" value="ECO:0007669"/>
    <property type="project" value="InterPro"/>
</dbReference>
<dbReference type="KEGG" id="mei:Msip34_2585"/>
<evidence type="ECO:0000256" key="1">
    <source>
        <dbReference type="ARBA" id="ARBA00004127"/>
    </source>
</evidence>
<accession>C6XB52</accession>
<keyword evidence="2 5" id="KW-0812">Transmembrane</keyword>
<keyword evidence="3 5" id="KW-1133">Transmembrane helix</keyword>
<gene>
    <name evidence="6" type="ordered locus">Msip34_2585</name>
</gene>
<sequence>MEKYHSAWLEEMRSACIYRQMSVQEPVEAHRELFKQLAAEAESQAGIWHKQGIAKGVAMPQSYQPELRTRVVLLLLRSLGGRRLKPLLAAIKIRGLSVYRQPRQQNEHPTPLSINDVELGHRNAGTSGGLRAAVFGVNDGLVSIACLVMGVAGAAANVSTILMTGVAGLLAGAFSMAAGEYISMRSQREMFEYQIGLERDELAQYPEQEARELQLIYQARGLNETEARALAERMVADPEKGLDALAREELGLNPDELGSPWTAALSSFLAFTFGGVVPLLPYLLGGGAHALMGAIALTALALFGIGAALSLFTGRNAWQGGLRMLLIGSAAGAMTYWIGSLLGTSVV</sequence>
<dbReference type="Proteomes" id="UP000002743">
    <property type="component" value="Chromosome"/>
</dbReference>
<dbReference type="CDD" id="cd02433">
    <property type="entry name" value="Nodulin-21_like_2"/>
    <property type="match status" value="1"/>
</dbReference>
<evidence type="ECO:0000256" key="3">
    <source>
        <dbReference type="ARBA" id="ARBA00022989"/>
    </source>
</evidence>
<feature type="transmembrane region" description="Helical" evidence="5">
    <location>
        <begin position="261"/>
        <end position="284"/>
    </location>
</feature>
<feature type="transmembrane region" description="Helical" evidence="5">
    <location>
        <begin position="132"/>
        <end position="155"/>
    </location>
</feature>
<dbReference type="PANTHER" id="PTHR31851">
    <property type="entry name" value="FE(2+)/MN(2+) TRANSPORTER PCL1"/>
    <property type="match status" value="1"/>
</dbReference>
<dbReference type="OrthoDB" id="9789677at2"/>
<dbReference type="RefSeq" id="WP_015831062.1">
    <property type="nucleotide sequence ID" value="NC_012969.1"/>
</dbReference>
<evidence type="ECO:0008006" key="8">
    <source>
        <dbReference type="Google" id="ProtNLM"/>
    </source>
</evidence>
<dbReference type="AlphaFoldDB" id="C6XB52"/>
<dbReference type="InterPro" id="IPR008217">
    <property type="entry name" value="Ccc1_fam"/>
</dbReference>
<reference evidence="7" key="1">
    <citation type="submission" date="2009-07" db="EMBL/GenBank/DDBJ databases">
        <title>Complete sequence of chromosome of Methylovorus sp. SIP3-4.</title>
        <authorList>
            <person name="Lucas S."/>
            <person name="Copeland A."/>
            <person name="Lapidus A."/>
            <person name="Glavina del Rio T."/>
            <person name="Tice H."/>
            <person name="Bruce D."/>
            <person name="Goodwin L."/>
            <person name="Pitluck S."/>
            <person name="Clum A."/>
            <person name="Larimer F."/>
            <person name="Land M."/>
            <person name="Hauser L."/>
            <person name="Kyrpides N."/>
            <person name="Mikhailova N."/>
            <person name="Kayluzhnaya M."/>
            <person name="Chistoserdova L."/>
        </authorList>
    </citation>
    <scope>NUCLEOTIDE SEQUENCE [LARGE SCALE GENOMIC DNA]</scope>
    <source>
        <strain evidence="7">SIP3-4</strain>
    </source>
</reference>
<feature type="transmembrane region" description="Helical" evidence="5">
    <location>
        <begin position="290"/>
        <end position="312"/>
    </location>
</feature>
<keyword evidence="7" id="KW-1185">Reference proteome</keyword>
<feature type="transmembrane region" description="Helical" evidence="5">
    <location>
        <begin position="161"/>
        <end position="182"/>
    </location>
</feature>
<protein>
    <recommendedName>
        <fullName evidence="8">VIT family protein</fullName>
    </recommendedName>
</protein>